<sequence>MSSVIQPGLASVVIPAGEVNEWCAQAIRSVLDSTYKELEVILVINSPKPDSAHLPVDARLRIIRFDTHIGVRRANQLGVDKARGEFLVQLDSDDLAAGDRIEKQISYLREHPDCLAVGGRTRFIDEDGNVGGRLDVGVGNDLRPELTKWCALAHSATTYRTEAVRRVGGYDLELMEDYGLLLKLGMEGKIAGLADEVCYYRLHPKQTISAYKPYANYVRQIMVLRSQLAKKLGVSLCRRAYNDLWYLAIQWGMFVKGKLS</sequence>
<feature type="domain" description="Glycosyltransferase 2-like" evidence="1">
    <location>
        <begin position="11"/>
        <end position="133"/>
    </location>
</feature>
<dbReference type="InterPro" id="IPR001173">
    <property type="entry name" value="Glyco_trans_2-like"/>
</dbReference>
<evidence type="ECO:0000313" key="3">
    <source>
        <dbReference type="Proteomes" id="UP000235122"/>
    </source>
</evidence>
<dbReference type="RefSeq" id="WP_024331990.1">
    <property type="nucleotide sequence ID" value="NZ_JASOXK010000007.1"/>
</dbReference>
<comment type="caution">
    <text evidence="2">The sequence shown here is derived from an EMBL/GenBank/DDBJ whole genome shotgun (WGS) entry which is preliminary data.</text>
</comment>
<protein>
    <recommendedName>
        <fullName evidence="1">Glycosyltransferase 2-like domain-containing protein</fullName>
    </recommendedName>
</protein>
<name>A0A2I1IN26_9ACTO</name>
<dbReference type="STRING" id="33007.HMPREF3198_00316"/>
<accession>A0A2I1IN26</accession>
<dbReference type="Pfam" id="PF00535">
    <property type="entry name" value="Glycos_transf_2"/>
    <property type="match status" value="1"/>
</dbReference>
<dbReference type="Proteomes" id="UP000235122">
    <property type="component" value="Unassembled WGS sequence"/>
</dbReference>
<dbReference type="SUPFAM" id="SSF53448">
    <property type="entry name" value="Nucleotide-diphospho-sugar transferases"/>
    <property type="match status" value="1"/>
</dbReference>
<dbReference type="PANTHER" id="PTHR43685:SF2">
    <property type="entry name" value="GLYCOSYLTRANSFERASE 2-LIKE DOMAIN-CONTAINING PROTEIN"/>
    <property type="match status" value="1"/>
</dbReference>
<organism evidence="2 3">
    <name type="scientific">Winkia neuii</name>
    <dbReference type="NCBI Taxonomy" id="33007"/>
    <lineage>
        <taxon>Bacteria</taxon>
        <taxon>Bacillati</taxon>
        <taxon>Actinomycetota</taxon>
        <taxon>Actinomycetes</taxon>
        <taxon>Actinomycetales</taxon>
        <taxon>Actinomycetaceae</taxon>
        <taxon>Winkia</taxon>
    </lineage>
</organism>
<keyword evidence="3" id="KW-1185">Reference proteome</keyword>
<dbReference type="EMBL" id="PKKO01000003">
    <property type="protein sequence ID" value="PKY72531.1"/>
    <property type="molecule type" value="Genomic_DNA"/>
</dbReference>
<dbReference type="InterPro" id="IPR029044">
    <property type="entry name" value="Nucleotide-diphossugar_trans"/>
</dbReference>
<dbReference type="PANTHER" id="PTHR43685">
    <property type="entry name" value="GLYCOSYLTRANSFERASE"/>
    <property type="match status" value="1"/>
</dbReference>
<dbReference type="InterPro" id="IPR050834">
    <property type="entry name" value="Glycosyltransf_2"/>
</dbReference>
<reference evidence="2 3" key="1">
    <citation type="submission" date="2017-12" db="EMBL/GenBank/DDBJ databases">
        <title>Phylogenetic diversity of female urinary microbiome.</title>
        <authorList>
            <person name="Thomas-White K."/>
            <person name="Wolfe A.J."/>
        </authorList>
    </citation>
    <scope>NUCLEOTIDE SEQUENCE [LARGE SCALE GENOMIC DNA]</scope>
    <source>
        <strain evidence="2 3">UMB0402</strain>
    </source>
</reference>
<dbReference type="AlphaFoldDB" id="A0A2I1IN26"/>
<dbReference type="Gene3D" id="3.90.550.10">
    <property type="entry name" value="Spore Coat Polysaccharide Biosynthesis Protein SpsA, Chain A"/>
    <property type="match status" value="1"/>
</dbReference>
<proteinExistence type="predicted"/>
<evidence type="ECO:0000313" key="2">
    <source>
        <dbReference type="EMBL" id="PKY72531.1"/>
    </source>
</evidence>
<gene>
    <name evidence="2" type="ORF">CYJ19_06735</name>
</gene>
<dbReference type="GeneID" id="35866745"/>
<evidence type="ECO:0000259" key="1">
    <source>
        <dbReference type="Pfam" id="PF00535"/>
    </source>
</evidence>